<dbReference type="AlphaFoldDB" id="A0A4P8EE67"/>
<dbReference type="PROSITE" id="PS50404">
    <property type="entry name" value="GST_NTER"/>
    <property type="match status" value="1"/>
</dbReference>
<dbReference type="PROSITE" id="PS50405">
    <property type="entry name" value="GST_CTER"/>
    <property type="match status" value="1"/>
</dbReference>
<name>A0A4P8EE67_9RHOB</name>
<keyword evidence="3" id="KW-0808">Transferase</keyword>
<dbReference type="Pfam" id="PF13410">
    <property type="entry name" value="GST_C_2"/>
    <property type="match status" value="1"/>
</dbReference>
<dbReference type="RefSeq" id="WP_137192579.1">
    <property type="nucleotide sequence ID" value="NZ_CP039964.1"/>
</dbReference>
<dbReference type="Gene3D" id="3.40.30.10">
    <property type="entry name" value="Glutaredoxin"/>
    <property type="match status" value="1"/>
</dbReference>
<dbReference type="InterPro" id="IPR040079">
    <property type="entry name" value="Glutathione_S-Trfase"/>
</dbReference>
<dbReference type="Proteomes" id="UP000298631">
    <property type="component" value="Chromosome"/>
</dbReference>
<accession>A0A4P8EE67</accession>
<dbReference type="Gene3D" id="1.20.1050.10">
    <property type="match status" value="1"/>
</dbReference>
<dbReference type="CDD" id="cd03057">
    <property type="entry name" value="GST_N_Beta"/>
    <property type="match status" value="1"/>
</dbReference>
<dbReference type="PANTHER" id="PTHR44051">
    <property type="entry name" value="GLUTATHIONE S-TRANSFERASE-RELATED"/>
    <property type="match status" value="1"/>
</dbReference>
<evidence type="ECO:0000313" key="3">
    <source>
        <dbReference type="EMBL" id="QCO54913.1"/>
    </source>
</evidence>
<organism evidence="3 4">
    <name type="scientific">Pseudorhodobacter turbinis</name>
    <dbReference type="NCBI Taxonomy" id="2500533"/>
    <lineage>
        <taxon>Bacteria</taxon>
        <taxon>Pseudomonadati</taxon>
        <taxon>Pseudomonadota</taxon>
        <taxon>Alphaproteobacteria</taxon>
        <taxon>Rhodobacterales</taxon>
        <taxon>Paracoccaceae</taxon>
        <taxon>Pseudorhodobacter</taxon>
    </lineage>
</organism>
<dbReference type="InterPro" id="IPR010987">
    <property type="entry name" value="Glutathione-S-Trfase_C-like"/>
</dbReference>
<dbReference type="SFLD" id="SFLDG00358">
    <property type="entry name" value="Main_(cytGST)"/>
    <property type="match status" value="1"/>
</dbReference>
<dbReference type="EMBL" id="CP039964">
    <property type="protein sequence ID" value="QCO54913.1"/>
    <property type="molecule type" value="Genomic_DNA"/>
</dbReference>
<dbReference type="InterPro" id="IPR036249">
    <property type="entry name" value="Thioredoxin-like_sf"/>
</dbReference>
<reference evidence="3 4" key="1">
    <citation type="submission" date="2019-05" db="EMBL/GenBank/DDBJ databases">
        <title>Pseudorhodobacter turbinis sp. nov., isolated from the gut of the Korean turban shell.</title>
        <authorList>
            <person name="Jeong Y.-S."/>
            <person name="Kang W.-R."/>
            <person name="Bae J.-W."/>
        </authorList>
    </citation>
    <scope>NUCLEOTIDE SEQUENCE [LARGE SCALE GENOMIC DNA]</scope>
    <source>
        <strain evidence="3 4">S12M18</strain>
    </source>
</reference>
<dbReference type="KEGG" id="pseb:EOK75_03400"/>
<dbReference type="CDD" id="cd03188">
    <property type="entry name" value="GST_C_Beta"/>
    <property type="match status" value="1"/>
</dbReference>
<feature type="domain" description="GST C-terminal" evidence="2">
    <location>
        <begin position="84"/>
        <end position="204"/>
    </location>
</feature>
<dbReference type="InterPro" id="IPR004045">
    <property type="entry name" value="Glutathione_S-Trfase_N"/>
</dbReference>
<dbReference type="SUPFAM" id="SSF52833">
    <property type="entry name" value="Thioredoxin-like"/>
    <property type="match status" value="1"/>
</dbReference>
<evidence type="ECO:0000313" key="4">
    <source>
        <dbReference type="Proteomes" id="UP000298631"/>
    </source>
</evidence>
<gene>
    <name evidence="3" type="ORF">EOK75_03400</name>
</gene>
<evidence type="ECO:0000259" key="2">
    <source>
        <dbReference type="PROSITE" id="PS50405"/>
    </source>
</evidence>
<sequence>MKLYLARGTISVAAAIVAEEAGLAYTPVVLDFAGEEQSRPEYLAINPKGRVPALEVPNGILTETGAILDYLAALAPLAGVVPQDPVQAGRMREVMYYLASTMHVNHAHKLRGHRWAVQTASHEDMRAKVTENMADCCAYLEGACMQGPYVLGDDFSLADAYLYIVCTWLAGDGVAIADYPKLAAHHAAMGERASVKAVRAAGYL</sequence>
<dbReference type="OrthoDB" id="7583243at2"/>
<dbReference type="Pfam" id="PF02798">
    <property type="entry name" value="GST_N"/>
    <property type="match status" value="1"/>
</dbReference>
<dbReference type="GO" id="GO:0016740">
    <property type="term" value="F:transferase activity"/>
    <property type="evidence" value="ECO:0007669"/>
    <property type="project" value="UniProtKB-KW"/>
</dbReference>
<keyword evidence="4" id="KW-1185">Reference proteome</keyword>
<dbReference type="InterPro" id="IPR036282">
    <property type="entry name" value="Glutathione-S-Trfase_C_sf"/>
</dbReference>
<dbReference type="SFLD" id="SFLDS00019">
    <property type="entry name" value="Glutathione_Transferase_(cytos"/>
    <property type="match status" value="1"/>
</dbReference>
<dbReference type="SFLD" id="SFLDG01150">
    <property type="entry name" value="Main.1:_Beta-like"/>
    <property type="match status" value="1"/>
</dbReference>
<evidence type="ECO:0000259" key="1">
    <source>
        <dbReference type="PROSITE" id="PS50404"/>
    </source>
</evidence>
<feature type="domain" description="GST N-terminal" evidence="1">
    <location>
        <begin position="1"/>
        <end position="79"/>
    </location>
</feature>
<protein>
    <submittedName>
        <fullName evidence="3">Glutathione S-transferase family protein</fullName>
    </submittedName>
</protein>
<dbReference type="SUPFAM" id="SSF47616">
    <property type="entry name" value="GST C-terminal domain-like"/>
    <property type="match status" value="1"/>
</dbReference>
<proteinExistence type="predicted"/>
<dbReference type="PANTHER" id="PTHR44051:SF8">
    <property type="entry name" value="GLUTATHIONE S-TRANSFERASE GSTA"/>
    <property type="match status" value="1"/>
</dbReference>